<sequence length="430" mass="49302">MPVIDLDVSKIVSPAYYPLFTASNRYLAYKGSRGSGKSYSAGVKVLLDTMIYPYANWLIVRQYFGTHKDSTYATLKRIAYSLGVSDLFKFTVSPLEITYKQTGQKILFRGMDDPLKITSINVTTGYLCRSWWEEAYELKSLDAFHTVEESMRGVLPDNGFYQSIITFNPWSDRHWLKSEFFDEKTKDKRALALTTTYKDNDYLDNDYIESLKDMLVRNPNRARVAVLGEWGIAEGLVFDSLFEQRDFSYEEIANLPKAVGLDFGFKHDPTAGEFMAIDQKNRVVYVYDEFYQQGMLTQQIAQALAQHKAIGLPIIADSAEQRLIVELSQVFGVPNIRPAGKGKDSVIQGVQYMQSYKYVVHPRVKGLLEEFNTYVYGKDKEGNWLNTPEDGNNHAVDSLRYAMELFMFTQHGQYMSYQERQKAVKNLGLI</sequence>
<dbReference type="Proteomes" id="UP001139006">
    <property type="component" value="Unassembled WGS sequence"/>
</dbReference>
<accession>A0A9X2FJY1</accession>
<dbReference type="GO" id="GO:0005524">
    <property type="term" value="F:ATP binding"/>
    <property type="evidence" value="ECO:0007669"/>
    <property type="project" value="InterPro"/>
</dbReference>
<feature type="domain" description="Phage terminase large subunit C-terminal" evidence="2">
    <location>
        <begin position="262"/>
        <end position="404"/>
    </location>
</feature>
<dbReference type="InterPro" id="IPR044269">
    <property type="entry name" value="Terminase_large_su_SPP1-like"/>
</dbReference>
<dbReference type="NCBIfam" id="TIGR01547">
    <property type="entry name" value="phage_term_2"/>
    <property type="match status" value="1"/>
</dbReference>
<dbReference type="PANTHER" id="PTHR39184">
    <property type="match status" value="1"/>
</dbReference>
<dbReference type="InterPro" id="IPR035413">
    <property type="entry name" value="Terminase_L_C"/>
</dbReference>
<protein>
    <submittedName>
        <fullName evidence="3">PBSX family phage terminase large subunit</fullName>
    </submittedName>
</protein>
<dbReference type="RefSeq" id="WP_253358696.1">
    <property type="nucleotide sequence ID" value="NZ_JAIULA010000001.1"/>
</dbReference>
<proteinExistence type="inferred from homology"/>
<reference evidence="3 4" key="1">
    <citation type="journal article" date="2023" name="Int. J. Syst. Evol. Microbiol.">
        <title>Ligilactobacillus ubinensis sp. nov., a novel species isolated from the wild ferment of a durian fruit (Durio zibethinus).</title>
        <authorList>
            <person name="Heng Y.C."/>
            <person name="Menon N."/>
            <person name="Chen B."/>
            <person name="Loo B.Z.L."/>
            <person name="Wong G.W.J."/>
            <person name="Lim A.C.H."/>
            <person name="Silvaraju S."/>
            <person name="Kittelmann S."/>
        </authorList>
    </citation>
    <scope>NUCLEOTIDE SEQUENCE [LARGE SCALE GENOMIC DNA]</scope>
    <source>
        <strain evidence="3 4">WILCCON 0076</strain>
    </source>
</reference>
<feature type="domain" description="Phage terminase large subunit N-terminal" evidence="1">
    <location>
        <begin position="25"/>
        <end position="229"/>
    </location>
</feature>
<evidence type="ECO:0000259" key="2">
    <source>
        <dbReference type="Pfam" id="PF17288"/>
    </source>
</evidence>
<dbReference type="Gene3D" id="3.40.50.300">
    <property type="entry name" value="P-loop containing nucleotide triphosphate hydrolases"/>
    <property type="match status" value="1"/>
</dbReference>
<dbReference type="Pfam" id="PF17288">
    <property type="entry name" value="Terminase_3C"/>
    <property type="match status" value="1"/>
</dbReference>
<dbReference type="AlphaFoldDB" id="A0A9X2FJY1"/>
<dbReference type="InterPro" id="IPR052380">
    <property type="entry name" value="Viral_DNA_packaging_terminase"/>
</dbReference>
<gene>
    <name evidence="3" type="ORF">LB941_00985</name>
</gene>
<evidence type="ECO:0000313" key="3">
    <source>
        <dbReference type="EMBL" id="MCP0885908.1"/>
    </source>
</evidence>
<dbReference type="HAMAP" id="MF_04145">
    <property type="entry name" value="TERL_SPP1"/>
    <property type="match status" value="1"/>
</dbReference>
<keyword evidence="4" id="KW-1185">Reference proteome</keyword>
<organism evidence="3 4">
    <name type="scientific">Ligilactobacillus ubinensis</name>
    <dbReference type="NCBI Taxonomy" id="2876789"/>
    <lineage>
        <taxon>Bacteria</taxon>
        <taxon>Bacillati</taxon>
        <taxon>Bacillota</taxon>
        <taxon>Bacilli</taxon>
        <taxon>Lactobacillales</taxon>
        <taxon>Lactobacillaceae</taxon>
        <taxon>Ligilactobacillus</taxon>
    </lineage>
</organism>
<dbReference type="PANTHER" id="PTHR39184:SF1">
    <property type="entry name" value="PBSX PHAGE TERMINASE LARGE SUBUNIT"/>
    <property type="match status" value="1"/>
</dbReference>
<dbReference type="GO" id="GO:0016887">
    <property type="term" value="F:ATP hydrolysis activity"/>
    <property type="evidence" value="ECO:0007669"/>
    <property type="project" value="InterPro"/>
</dbReference>
<evidence type="ECO:0000313" key="4">
    <source>
        <dbReference type="Proteomes" id="UP001139006"/>
    </source>
</evidence>
<dbReference type="InterPro" id="IPR035412">
    <property type="entry name" value="Terminase_L_N"/>
</dbReference>
<dbReference type="InterPro" id="IPR027417">
    <property type="entry name" value="P-loop_NTPase"/>
</dbReference>
<comment type="caution">
    <text evidence="3">The sequence shown here is derived from an EMBL/GenBank/DDBJ whole genome shotgun (WGS) entry which is preliminary data.</text>
</comment>
<name>A0A9X2FJY1_9LACO</name>
<dbReference type="Pfam" id="PF04466">
    <property type="entry name" value="Terminase_3"/>
    <property type="match status" value="1"/>
</dbReference>
<dbReference type="EMBL" id="JAIULA010000001">
    <property type="protein sequence ID" value="MCP0885908.1"/>
    <property type="molecule type" value="Genomic_DNA"/>
</dbReference>
<dbReference type="GO" id="GO:0004519">
    <property type="term" value="F:endonuclease activity"/>
    <property type="evidence" value="ECO:0007669"/>
    <property type="project" value="InterPro"/>
</dbReference>
<dbReference type="InterPro" id="IPR006437">
    <property type="entry name" value="Phage_terminase_lsu"/>
</dbReference>
<evidence type="ECO:0000259" key="1">
    <source>
        <dbReference type="Pfam" id="PF04466"/>
    </source>
</evidence>
<dbReference type="Gene3D" id="3.30.420.280">
    <property type="match status" value="1"/>
</dbReference>